<name>A0A1I6VMU8_9SPHI</name>
<dbReference type="AlphaFoldDB" id="A0A1I6VMU8"/>
<keyword evidence="1" id="KW-0560">Oxidoreductase</keyword>
<accession>A0A1I6VMU8</accession>
<gene>
    <name evidence="1" type="ORF">SAMN05660206_11564</name>
</gene>
<keyword evidence="1" id="KW-0575">Peroxidase</keyword>
<dbReference type="RefSeq" id="WP_093367451.1">
    <property type="nucleotide sequence ID" value="NZ_FOZZ01000015.1"/>
</dbReference>
<dbReference type="Proteomes" id="UP000198785">
    <property type="component" value="Unassembled WGS sequence"/>
</dbReference>
<sequence>MTRIKFSENGNTAFEKLIGHNPEILKKWNALEETVWNDTSLDNNLLEQIRRAMAFENGCEYCMVKGGKPDFDASQMKTSIAVAFAELFCKDHHSISEAHFMMLREYFSDKEISELCTFIAFVNASQKLGKTLNLTEDYQQNAVIHLNESK</sequence>
<dbReference type="EMBL" id="FOZZ01000015">
    <property type="protein sequence ID" value="SFT15023.1"/>
    <property type="molecule type" value="Genomic_DNA"/>
</dbReference>
<dbReference type="InterPro" id="IPR029032">
    <property type="entry name" value="AhpD-like"/>
</dbReference>
<organism evidence="1 2">
    <name type="scientific">Sphingobacterium wenxiniae</name>
    <dbReference type="NCBI Taxonomy" id="683125"/>
    <lineage>
        <taxon>Bacteria</taxon>
        <taxon>Pseudomonadati</taxon>
        <taxon>Bacteroidota</taxon>
        <taxon>Sphingobacteriia</taxon>
        <taxon>Sphingobacteriales</taxon>
        <taxon>Sphingobacteriaceae</taxon>
        <taxon>Sphingobacterium</taxon>
    </lineage>
</organism>
<dbReference type="GO" id="GO:0004601">
    <property type="term" value="F:peroxidase activity"/>
    <property type="evidence" value="ECO:0007669"/>
    <property type="project" value="UniProtKB-KW"/>
</dbReference>
<evidence type="ECO:0000313" key="1">
    <source>
        <dbReference type="EMBL" id="SFT15023.1"/>
    </source>
</evidence>
<dbReference type="OrthoDB" id="1257571at2"/>
<dbReference type="Gene3D" id="1.20.1290.10">
    <property type="entry name" value="AhpD-like"/>
    <property type="match status" value="1"/>
</dbReference>
<proteinExistence type="predicted"/>
<keyword evidence="2" id="KW-1185">Reference proteome</keyword>
<protein>
    <submittedName>
        <fullName evidence="1">Alkylhydroperoxidase family enzyme, contains CxxC motif</fullName>
    </submittedName>
</protein>
<dbReference type="STRING" id="683125.SAMN05660206_11564"/>
<evidence type="ECO:0000313" key="2">
    <source>
        <dbReference type="Proteomes" id="UP000198785"/>
    </source>
</evidence>
<reference evidence="1 2" key="1">
    <citation type="submission" date="2016-10" db="EMBL/GenBank/DDBJ databases">
        <authorList>
            <person name="de Groot N.N."/>
        </authorList>
    </citation>
    <scope>NUCLEOTIDE SEQUENCE [LARGE SCALE GENOMIC DNA]</scope>
    <source>
        <strain evidence="1 2">DSM 22789</strain>
    </source>
</reference>
<dbReference type="SUPFAM" id="SSF69118">
    <property type="entry name" value="AhpD-like"/>
    <property type="match status" value="1"/>
</dbReference>